<dbReference type="InterPro" id="IPR036388">
    <property type="entry name" value="WH-like_DNA-bd_sf"/>
</dbReference>
<evidence type="ECO:0000256" key="1">
    <source>
        <dbReference type="ARBA" id="ARBA00004496"/>
    </source>
</evidence>
<keyword evidence="4 5" id="KW-0963">Cytoplasm</keyword>
<dbReference type="AlphaFoldDB" id="A0A414PP17"/>
<comment type="subcellular location">
    <subcellularLocation>
        <location evidence="1 5">Cytoplasm</location>
    </subcellularLocation>
</comment>
<name>A0A414PP17_FUSMR</name>
<evidence type="ECO:0000256" key="2">
    <source>
        <dbReference type="ARBA" id="ARBA00009695"/>
    </source>
</evidence>
<evidence type="ECO:0000256" key="3">
    <source>
        <dbReference type="ARBA" id="ARBA00018111"/>
    </source>
</evidence>
<evidence type="ECO:0000313" key="6">
    <source>
        <dbReference type="EMBL" id="RHF70272.1"/>
    </source>
</evidence>
<organism evidence="6 7">
    <name type="scientific">Fusobacterium mortiferum</name>
    <dbReference type="NCBI Taxonomy" id="850"/>
    <lineage>
        <taxon>Bacteria</taxon>
        <taxon>Fusobacteriati</taxon>
        <taxon>Fusobacteriota</taxon>
        <taxon>Fusobacteriia</taxon>
        <taxon>Fusobacteriales</taxon>
        <taxon>Fusobacteriaceae</taxon>
        <taxon>Fusobacterium</taxon>
    </lineage>
</organism>
<comment type="caution">
    <text evidence="6">The sequence shown here is derived from an EMBL/GenBank/DDBJ whole genome shotgun (WGS) entry which is preliminary data.</text>
</comment>
<protein>
    <recommendedName>
        <fullName evidence="3 5">Regulatory protein RecX</fullName>
    </recommendedName>
</protein>
<dbReference type="Proteomes" id="UP000284676">
    <property type="component" value="Unassembled WGS sequence"/>
</dbReference>
<dbReference type="HAMAP" id="MF_01114">
    <property type="entry name" value="RecX"/>
    <property type="match status" value="1"/>
</dbReference>
<evidence type="ECO:0000256" key="5">
    <source>
        <dbReference type="HAMAP-Rule" id="MF_01114"/>
    </source>
</evidence>
<evidence type="ECO:0000313" key="7">
    <source>
        <dbReference type="Proteomes" id="UP000284676"/>
    </source>
</evidence>
<comment type="function">
    <text evidence="5">Modulates RecA activity.</text>
</comment>
<reference evidence="6 7" key="1">
    <citation type="submission" date="2018-08" db="EMBL/GenBank/DDBJ databases">
        <title>A genome reference for cultivated species of the human gut microbiota.</title>
        <authorList>
            <person name="Zou Y."/>
            <person name="Xue W."/>
            <person name="Luo G."/>
        </authorList>
    </citation>
    <scope>NUCLEOTIDE SEQUENCE [LARGE SCALE GENOMIC DNA]</scope>
    <source>
        <strain evidence="6 7">AM25-1</strain>
    </source>
</reference>
<sequence length="182" mass="22159">MMKYNLKGNKIYFDEFFYLDLNKQTILEFDLKKRDEISEVEYRELVKRRVESMGYFLLGKRDYSERELYQKLLSKYREKDIIKSIIEKFIELGYLNDYDYVQSYVNSHNYSKKKMEFMLLQKGVNSAIIRDILAGQDTFEIEEIKKQWKKLGNKENDKKIVSLMRKGFQYKDIQRAIKEIDE</sequence>
<dbReference type="GO" id="GO:0005737">
    <property type="term" value="C:cytoplasm"/>
    <property type="evidence" value="ECO:0007669"/>
    <property type="project" value="UniProtKB-SubCell"/>
</dbReference>
<dbReference type="GO" id="GO:0006282">
    <property type="term" value="P:regulation of DNA repair"/>
    <property type="evidence" value="ECO:0007669"/>
    <property type="project" value="UniProtKB-UniRule"/>
</dbReference>
<gene>
    <name evidence="5" type="primary">recX</name>
    <name evidence="6" type="ORF">DW663_11075</name>
</gene>
<dbReference type="PANTHER" id="PTHR33602:SF1">
    <property type="entry name" value="REGULATORY PROTEIN RECX FAMILY PROTEIN"/>
    <property type="match status" value="1"/>
</dbReference>
<dbReference type="EMBL" id="QRHL01000028">
    <property type="protein sequence ID" value="RHF70272.1"/>
    <property type="molecule type" value="Genomic_DNA"/>
</dbReference>
<proteinExistence type="inferred from homology"/>
<dbReference type="InterPro" id="IPR003783">
    <property type="entry name" value="Regulatory_RecX"/>
</dbReference>
<evidence type="ECO:0000256" key="4">
    <source>
        <dbReference type="ARBA" id="ARBA00022490"/>
    </source>
</evidence>
<dbReference type="PANTHER" id="PTHR33602">
    <property type="entry name" value="REGULATORY PROTEIN RECX FAMILY PROTEIN"/>
    <property type="match status" value="1"/>
</dbReference>
<comment type="similarity">
    <text evidence="2 5">Belongs to the RecX family.</text>
</comment>
<dbReference type="Gene3D" id="1.10.10.10">
    <property type="entry name" value="Winged helix-like DNA-binding domain superfamily/Winged helix DNA-binding domain"/>
    <property type="match status" value="1"/>
</dbReference>
<accession>A0A414PP17</accession>